<sequence>MNYINAFLIIVATCCFAGCTTPTKNELFTTVPPHVTESDAIRAVSVAATKRNWQVRQIEADQIELELNHRGYHALLSFTVKENEIRYTDIGSSFTPDPIRLLNGGSMPASWMKNLKKDVNDIFYISPQEQNSIPTTADPIVEKLNSLKSLRDQGVITEAEYKQKRKEILSEY</sequence>
<evidence type="ECO:0000313" key="3">
    <source>
        <dbReference type="EMBL" id="VGO15691.1"/>
    </source>
</evidence>
<dbReference type="Pfam" id="PF09851">
    <property type="entry name" value="SHOCT"/>
    <property type="match status" value="1"/>
</dbReference>
<evidence type="ECO:0000259" key="2">
    <source>
        <dbReference type="Pfam" id="PF09851"/>
    </source>
</evidence>
<dbReference type="EMBL" id="CAAHFG010000002">
    <property type="protein sequence ID" value="VGO15691.1"/>
    <property type="molecule type" value="Genomic_DNA"/>
</dbReference>
<feature type="domain" description="SHOCT" evidence="2">
    <location>
        <begin position="142"/>
        <end position="169"/>
    </location>
</feature>
<dbReference type="Proteomes" id="UP000366872">
    <property type="component" value="Unassembled WGS sequence"/>
</dbReference>
<reference evidence="3 4" key="1">
    <citation type="submission" date="2019-04" db="EMBL/GenBank/DDBJ databases">
        <authorList>
            <person name="Van Vliet M D."/>
        </authorList>
    </citation>
    <scope>NUCLEOTIDE SEQUENCE [LARGE SCALE GENOMIC DNA]</scope>
    <source>
        <strain evidence="3 4">F1</strain>
    </source>
</reference>
<keyword evidence="1" id="KW-0732">Signal</keyword>
<dbReference type="RefSeq" id="WP_136081238.1">
    <property type="nucleotide sequence ID" value="NZ_CAAHFG010000002.1"/>
</dbReference>
<organism evidence="3 4">
    <name type="scientific">Pontiella desulfatans</name>
    <dbReference type="NCBI Taxonomy" id="2750659"/>
    <lineage>
        <taxon>Bacteria</taxon>
        <taxon>Pseudomonadati</taxon>
        <taxon>Kiritimatiellota</taxon>
        <taxon>Kiritimatiellia</taxon>
        <taxon>Kiritimatiellales</taxon>
        <taxon>Pontiellaceae</taxon>
        <taxon>Pontiella</taxon>
    </lineage>
</organism>
<feature type="chain" id="PRO_5025608685" description="SHOCT domain-containing protein" evidence="1">
    <location>
        <begin position="18"/>
        <end position="172"/>
    </location>
</feature>
<accession>A0A6C2U849</accession>
<feature type="signal peptide" evidence="1">
    <location>
        <begin position="1"/>
        <end position="17"/>
    </location>
</feature>
<evidence type="ECO:0000256" key="1">
    <source>
        <dbReference type="SAM" id="SignalP"/>
    </source>
</evidence>
<dbReference type="AlphaFoldDB" id="A0A6C2U849"/>
<evidence type="ECO:0000313" key="4">
    <source>
        <dbReference type="Proteomes" id="UP000366872"/>
    </source>
</evidence>
<name>A0A6C2U849_PONDE</name>
<gene>
    <name evidence="3" type="ORF">PDESU_04276</name>
</gene>
<protein>
    <recommendedName>
        <fullName evidence="2">SHOCT domain-containing protein</fullName>
    </recommendedName>
</protein>
<dbReference type="InterPro" id="IPR018649">
    <property type="entry name" value="SHOCT"/>
</dbReference>
<proteinExistence type="predicted"/>
<keyword evidence="4" id="KW-1185">Reference proteome</keyword>